<dbReference type="AlphaFoldDB" id="A0A1M6YK51"/>
<dbReference type="GO" id="GO:0016874">
    <property type="term" value="F:ligase activity"/>
    <property type="evidence" value="ECO:0007669"/>
    <property type="project" value="UniProtKB-KW"/>
</dbReference>
<dbReference type="Proteomes" id="UP000184386">
    <property type="component" value="Unassembled WGS sequence"/>
</dbReference>
<gene>
    <name evidence="1" type="ORF">SAMN02745136_04304</name>
</gene>
<keyword evidence="2" id="KW-1185">Reference proteome</keyword>
<dbReference type="OrthoDB" id="2082888at2"/>
<evidence type="ECO:0000313" key="2">
    <source>
        <dbReference type="Proteomes" id="UP000184386"/>
    </source>
</evidence>
<organism evidence="1 2">
    <name type="scientific">Anaerocolumna jejuensis DSM 15929</name>
    <dbReference type="NCBI Taxonomy" id="1121322"/>
    <lineage>
        <taxon>Bacteria</taxon>
        <taxon>Bacillati</taxon>
        <taxon>Bacillota</taxon>
        <taxon>Clostridia</taxon>
        <taxon>Lachnospirales</taxon>
        <taxon>Lachnospiraceae</taxon>
        <taxon>Anaerocolumna</taxon>
    </lineage>
</organism>
<dbReference type="Gene3D" id="3.90.1140.10">
    <property type="entry name" value="Cyclic phosphodiesterase"/>
    <property type="match status" value="1"/>
</dbReference>
<protein>
    <submittedName>
        <fullName evidence="1">2'-5' RNA ligase superfamily protein</fullName>
    </submittedName>
</protein>
<dbReference type="RefSeq" id="WP_073279046.1">
    <property type="nucleotide sequence ID" value="NZ_FRAC01000025.1"/>
</dbReference>
<accession>A0A1M6YK51</accession>
<reference evidence="1 2" key="1">
    <citation type="submission" date="2016-11" db="EMBL/GenBank/DDBJ databases">
        <authorList>
            <person name="Jaros S."/>
            <person name="Januszkiewicz K."/>
            <person name="Wedrychowicz H."/>
        </authorList>
    </citation>
    <scope>NUCLEOTIDE SEQUENCE [LARGE SCALE GENOMIC DNA]</scope>
    <source>
        <strain evidence="1 2">DSM 15929</strain>
    </source>
</reference>
<dbReference type="STRING" id="1121322.SAMN02745136_04304"/>
<keyword evidence="1" id="KW-0436">Ligase</keyword>
<proteinExistence type="predicted"/>
<dbReference type="SUPFAM" id="SSF55144">
    <property type="entry name" value="LigT-like"/>
    <property type="match status" value="1"/>
</dbReference>
<evidence type="ECO:0000313" key="1">
    <source>
        <dbReference type="EMBL" id="SHL18445.1"/>
    </source>
</evidence>
<name>A0A1M6YK51_9FIRM</name>
<dbReference type="EMBL" id="FRAC01000025">
    <property type="protein sequence ID" value="SHL18445.1"/>
    <property type="molecule type" value="Genomic_DNA"/>
</dbReference>
<sequence>MKATIAYLADASTENYGKQLMLSAHKISGTGFEAARLPLHVSLKQPFIIPGLKEMESFFDEFAKGLGPVEFVFDSLQIYKSNVFGYDSGCLSLAVRQERKLMEIQNNLFLRLEKHFGECPADHDKDYSFHMTIAIGGTPFQEYGRAYEEMRRLDYTKRAVFDRLGLFYYDSDEIKQGTYFCYKTVELEEKG</sequence>
<dbReference type="InterPro" id="IPR009097">
    <property type="entry name" value="Cyclic_Pdiesterase"/>
</dbReference>
<dbReference type="Pfam" id="PF13563">
    <property type="entry name" value="2_5_RNA_ligase2"/>
    <property type="match status" value="1"/>
</dbReference>